<dbReference type="AlphaFoldDB" id="A0AAV6X8J3"/>
<comment type="caution">
    <text evidence="2">The sequence shown here is derived from an EMBL/GenBank/DDBJ whole genome shotgun (WGS) entry which is preliminary data.</text>
</comment>
<gene>
    <name evidence="2" type="ORF">BUALT_Bualt07G0025400</name>
</gene>
<proteinExistence type="predicted"/>
<organism evidence="2 3">
    <name type="scientific">Buddleja alternifolia</name>
    <dbReference type="NCBI Taxonomy" id="168488"/>
    <lineage>
        <taxon>Eukaryota</taxon>
        <taxon>Viridiplantae</taxon>
        <taxon>Streptophyta</taxon>
        <taxon>Embryophyta</taxon>
        <taxon>Tracheophyta</taxon>
        <taxon>Spermatophyta</taxon>
        <taxon>Magnoliopsida</taxon>
        <taxon>eudicotyledons</taxon>
        <taxon>Gunneridae</taxon>
        <taxon>Pentapetalae</taxon>
        <taxon>asterids</taxon>
        <taxon>lamiids</taxon>
        <taxon>Lamiales</taxon>
        <taxon>Scrophulariaceae</taxon>
        <taxon>Buddlejeae</taxon>
        <taxon>Buddleja</taxon>
    </lineage>
</organism>
<dbReference type="InterPro" id="IPR018289">
    <property type="entry name" value="MULE_transposase_dom"/>
</dbReference>
<dbReference type="PANTHER" id="PTHR47718">
    <property type="entry name" value="OS01G0519700 PROTEIN"/>
    <property type="match status" value="1"/>
</dbReference>
<evidence type="ECO:0000313" key="3">
    <source>
        <dbReference type="Proteomes" id="UP000826271"/>
    </source>
</evidence>
<dbReference type="PANTHER" id="PTHR47718:SF8">
    <property type="entry name" value="PROTEIN FAR1-RELATED SEQUENCE"/>
    <property type="match status" value="1"/>
</dbReference>
<keyword evidence="3" id="KW-1185">Reference proteome</keyword>
<evidence type="ECO:0000313" key="2">
    <source>
        <dbReference type="EMBL" id="KAG8378828.1"/>
    </source>
</evidence>
<reference evidence="2" key="1">
    <citation type="submission" date="2019-10" db="EMBL/GenBank/DDBJ databases">
        <authorList>
            <person name="Zhang R."/>
            <person name="Pan Y."/>
            <person name="Wang J."/>
            <person name="Ma R."/>
            <person name="Yu S."/>
        </authorList>
    </citation>
    <scope>NUCLEOTIDE SEQUENCE</scope>
    <source>
        <strain evidence="2">LA-IB0</strain>
        <tissue evidence="2">Leaf</tissue>
    </source>
</reference>
<protein>
    <recommendedName>
        <fullName evidence="1">MULE transposase domain-containing protein</fullName>
    </recommendedName>
</protein>
<name>A0AAV6X8J3_9LAMI</name>
<evidence type="ECO:0000259" key="1">
    <source>
        <dbReference type="Pfam" id="PF10551"/>
    </source>
</evidence>
<accession>A0AAV6X8J3</accession>
<dbReference type="EMBL" id="WHWC01000007">
    <property type="protein sequence ID" value="KAG8378828.1"/>
    <property type="molecule type" value="Genomic_DNA"/>
</dbReference>
<sequence>MMRIDGRCTGKYKVVSFVASHNGHDLVSPTKTHFLRSHRSITAALASQADDLDSSGIAPRAGFTLMAKQVGGREKVGFIFEDYKNYLRLKRTVEMKIGDTGGVLEYLQQRQLDDPNFFYAIQVDEDDLIANILWVDAQMMADYAHFGDVVSFDTTYRKNKEGRPFALFVGVNHHKQTIVFGAALLYDETASTFMWLFDTFSRAMSGKKPITILTDQDAAMAKALATTWPNTCHRLCIWHIYQNAAIHLSSVFASFTNFSKDFSSCIYDYEEEEDFLNAWKEMLRAYGLETN</sequence>
<feature type="domain" description="MULE transposase" evidence="1">
    <location>
        <begin position="149"/>
        <end position="243"/>
    </location>
</feature>
<dbReference type="Proteomes" id="UP000826271">
    <property type="component" value="Unassembled WGS sequence"/>
</dbReference>
<dbReference type="Pfam" id="PF10551">
    <property type="entry name" value="MULE"/>
    <property type="match status" value="1"/>
</dbReference>